<dbReference type="InterPro" id="IPR008993">
    <property type="entry name" value="TIMP-like_OB-fold"/>
</dbReference>
<gene>
    <name evidence="2" type="ORF">BQ8482_330064</name>
</gene>
<feature type="signal peptide" evidence="1">
    <location>
        <begin position="1"/>
        <end position="27"/>
    </location>
</feature>
<proteinExistence type="predicted"/>
<organism evidence="2 3">
    <name type="scientific">Mesorhizobium delmotii</name>
    <dbReference type="NCBI Taxonomy" id="1631247"/>
    <lineage>
        <taxon>Bacteria</taxon>
        <taxon>Pseudomonadati</taxon>
        <taxon>Pseudomonadota</taxon>
        <taxon>Alphaproteobacteria</taxon>
        <taxon>Hyphomicrobiales</taxon>
        <taxon>Phyllobacteriaceae</taxon>
        <taxon>Mesorhizobium</taxon>
    </lineage>
</organism>
<dbReference type="AlphaFoldDB" id="A0A2P9AP68"/>
<dbReference type="Gene3D" id="2.40.50.120">
    <property type="match status" value="1"/>
</dbReference>
<evidence type="ECO:0000313" key="2">
    <source>
        <dbReference type="EMBL" id="SJM32929.1"/>
    </source>
</evidence>
<dbReference type="Proteomes" id="UP000245698">
    <property type="component" value="Unassembled WGS sequence"/>
</dbReference>
<name>A0A2P9AP68_9HYPH</name>
<protein>
    <recommendedName>
        <fullName evidence="4">Lipoprotein</fullName>
    </recommendedName>
</protein>
<dbReference type="PROSITE" id="PS51257">
    <property type="entry name" value="PROKAR_LIPOPROTEIN"/>
    <property type="match status" value="1"/>
</dbReference>
<feature type="chain" id="PRO_5015109256" description="Lipoprotein" evidence="1">
    <location>
        <begin position="28"/>
        <end position="170"/>
    </location>
</feature>
<accession>A0A2P9AP68</accession>
<reference evidence="3" key="1">
    <citation type="submission" date="2016-12" db="EMBL/GenBank/DDBJ databases">
        <authorList>
            <person name="Brunel B."/>
        </authorList>
    </citation>
    <scope>NUCLEOTIDE SEQUENCE [LARGE SCALE GENOMIC DNA]</scope>
</reference>
<evidence type="ECO:0000256" key="1">
    <source>
        <dbReference type="SAM" id="SignalP"/>
    </source>
</evidence>
<evidence type="ECO:0000313" key="3">
    <source>
        <dbReference type="Proteomes" id="UP000245698"/>
    </source>
</evidence>
<evidence type="ECO:0008006" key="4">
    <source>
        <dbReference type="Google" id="ProtNLM"/>
    </source>
</evidence>
<keyword evidence="1" id="KW-0732">Signal</keyword>
<keyword evidence="3" id="KW-1185">Reference proteome</keyword>
<sequence length="170" mass="17977">MGNRFGFPASLAHALLGAAVLPGIASACSMPAGWTPQRAFAEAALVFHGRVTATELSSTKLGDVPADAGDGRILVNVRYETIEVFKGKPEANGTISTTTLIMGGCGVPVLTGQHFLFYVDGFDEKARKGLPELAGQTQGMISIYDTQMLPPNPELLDEVLAEVRAHAKKH</sequence>
<dbReference type="EMBL" id="FUIG01000041">
    <property type="protein sequence ID" value="SJM32929.1"/>
    <property type="molecule type" value="Genomic_DNA"/>
</dbReference>